<keyword evidence="2" id="KW-0813">Transport</keyword>
<dbReference type="SUPFAM" id="SSF53850">
    <property type="entry name" value="Periplasmic binding protein-like II"/>
    <property type="match status" value="1"/>
</dbReference>
<dbReference type="PANTHER" id="PTHR30061:SF50">
    <property type="entry name" value="MALTOSE_MALTODEXTRIN-BINDING PERIPLASMIC PROTEIN"/>
    <property type="match status" value="1"/>
</dbReference>
<dbReference type="InterPro" id="IPR006059">
    <property type="entry name" value="SBP"/>
</dbReference>
<evidence type="ECO:0000256" key="4">
    <source>
        <dbReference type="SAM" id="SignalP"/>
    </source>
</evidence>
<sequence>MRSVPALAGIAALSLMATACGGGDGSEEGDGSQEGSLVIWSDPERSEAIQAAAEEFAETNGIEVDVQNVSFDDIQGDVVNAHQAGNAPDLFLGAHDWVGNLMRNGAVQPIELPSDRAEQLDETAVEAMSLDGQLLGVPYAQENIFLMRNTEMAPDAPETFEELVETGTELKDEGEVDEVLAMAVDQEGDPFRMNPFMRSAGGYLFGQNDEGEWNPDDLGVGSDETIEAMERIAEYGEEGEGVLRRSIDVENDAPLFFEGDTAFFVAGPWNLADANASDVDFEISAIPGFEDGEPASPYLGYQSFYVSEGGANSALAEEFVVNHVTDPEFVLDLYEADPRTPVQSEALESVSEEDPNIAAIADAAEHGVAMPNIPEMGETWEPLGVAQAQIISGEDAREAMENAHEQIAERIGQ</sequence>
<comment type="caution">
    <text evidence="5">The sequence shown here is derived from an EMBL/GenBank/DDBJ whole genome shotgun (WGS) entry which is preliminary data.</text>
</comment>
<dbReference type="Proteomes" id="UP000654947">
    <property type="component" value="Unassembled WGS sequence"/>
</dbReference>
<dbReference type="CDD" id="cd13586">
    <property type="entry name" value="PBP2_Maltose_binding_like"/>
    <property type="match status" value="1"/>
</dbReference>
<dbReference type="PANTHER" id="PTHR30061">
    <property type="entry name" value="MALTOSE-BINDING PERIPLASMIC PROTEIN"/>
    <property type="match status" value="1"/>
</dbReference>
<feature type="signal peptide" evidence="4">
    <location>
        <begin position="1"/>
        <end position="19"/>
    </location>
</feature>
<organism evidence="5 6">
    <name type="scientific">Nocardiopsis kunsanensis</name>
    <dbReference type="NCBI Taxonomy" id="141693"/>
    <lineage>
        <taxon>Bacteria</taxon>
        <taxon>Bacillati</taxon>
        <taxon>Actinomycetota</taxon>
        <taxon>Actinomycetes</taxon>
        <taxon>Streptosporangiales</taxon>
        <taxon>Nocardiopsidaceae</taxon>
        <taxon>Nocardiopsis</taxon>
    </lineage>
</organism>
<dbReference type="Pfam" id="PF13416">
    <property type="entry name" value="SBP_bac_8"/>
    <property type="match status" value="1"/>
</dbReference>
<comment type="similarity">
    <text evidence="1">Belongs to the bacterial solute-binding protein 1 family.</text>
</comment>
<feature type="chain" id="PRO_5038999822" evidence="4">
    <location>
        <begin position="20"/>
        <end position="413"/>
    </location>
</feature>
<proteinExistence type="inferred from homology"/>
<dbReference type="AlphaFoldDB" id="A0A918X5W9"/>
<dbReference type="Gene3D" id="3.40.190.10">
    <property type="entry name" value="Periplasmic binding protein-like II"/>
    <property type="match status" value="2"/>
</dbReference>
<dbReference type="GO" id="GO:0015768">
    <property type="term" value="P:maltose transport"/>
    <property type="evidence" value="ECO:0007669"/>
    <property type="project" value="TreeGrafter"/>
</dbReference>
<evidence type="ECO:0000256" key="3">
    <source>
        <dbReference type="ARBA" id="ARBA00022729"/>
    </source>
</evidence>
<dbReference type="GO" id="GO:0055052">
    <property type="term" value="C:ATP-binding cassette (ABC) transporter complex, substrate-binding subunit-containing"/>
    <property type="evidence" value="ECO:0007669"/>
    <property type="project" value="TreeGrafter"/>
</dbReference>
<dbReference type="RefSeq" id="WP_017575282.1">
    <property type="nucleotide sequence ID" value="NZ_BMXL01000001.1"/>
</dbReference>
<gene>
    <name evidence="5" type="ORF">GCM10007147_00680</name>
</gene>
<name>A0A918X5W9_9ACTN</name>
<dbReference type="EMBL" id="BMXL01000001">
    <property type="protein sequence ID" value="GHD14540.1"/>
    <property type="molecule type" value="Genomic_DNA"/>
</dbReference>
<evidence type="ECO:0000256" key="1">
    <source>
        <dbReference type="ARBA" id="ARBA00008520"/>
    </source>
</evidence>
<evidence type="ECO:0000256" key="2">
    <source>
        <dbReference type="ARBA" id="ARBA00022448"/>
    </source>
</evidence>
<keyword evidence="6" id="KW-1185">Reference proteome</keyword>
<protein>
    <submittedName>
        <fullName evidence="5">Sugar ABC transporter substrate-binding protein</fullName>
    </submittedName>
</protein>
<dbReference type="PROSITE" id="PS51257">
    <property type="entry name" value="PROKAR_LIPOPROTEIN"/>
    <property type="match status" value="1"/>
</dbReference>
<dbReference type="GO" id="GO:1901982">
    <property type="term" value="F:maltose binding"/>
    <property type="evidence" value="ECO:0007669"/>
    <property type="project" value="TreeGrafter"/>
</dbReference>
<keyword evidence="3 4" id="KW-0732">Signal</keyword>
<evidence type="ECO:0000313" key="6">
    <source>
        <dbReference type="Proteomes" id="UP000654947"/>
    </source>
</evidence>
<evidence type="ECO:0000313" key="5">
    <source>
        <dbReference type="EMBL" id="GHD14540.1"/>
    </source>
</evidence>
<accession>A0A918X5W9</accession>
<reference evidence="5 6" key="1">
    <citation type="journal article" date="2014" name="Int. J. Syst. Evol. Microbiol.">
        <title>Complete genome sequence of Corynebacterium casei LMG S-19264T (=DSM 44701T), isolated from a smear-ripened cheese.</title>
        <authorList>
            <consortium name="US DOE Joint Genome Institute (JGI-PGF)"/>
            <person name="Walter F."/>
            <person name="Albersmeier A."/>
            <person name="Kalinowski J."/>
            <person name="Ruckert C."/>
        </authorList>
    </citation>
    <scope>NUCLEOTIDE SEQUENCE [LARGE SCALE GENOMIC DNA]</scope>
    <source>
        <strain evidence="5 6">KCTC 19473</strain>
    </source>
</reference>
<dbReference type="GO" id="GO:0042956">
    <property type="term" value="P:maltodextrin transmembrane transport"/>
    <property type="evidence" value="ECO:0007669"/>
    <property type="project" value="TreeGrafter"/>
</dbReference>